<name>V9VQT8_9RHOB</name>
<dbReference type="KEGG" id="lmd:METH_10855"/>
<proteinExistence type="predicted"/>
<dbReference type="EMBL" id="CP006773">
    <property type="protein sequence ID" value="AHD01116.1"/>
    <property type="molecule type" value="Genomic_DNA"/>
</dbReference>
<evidence type="ECO:0000313" key="1">
    <source>
        <dbReference type="EMBL" id="AHD01116.1"/>
    </source>
</evidence>
<reference evidence="1 2" key="1">
    <citation type="submission" date="2013-09" db="EMBL/GenBank/DDBJ databases">
        <authorList>
            <consortium name="DOE Joint Genome Institute"/>
            <person name="Klenk H.-P."/>
            <person name="Huntemann M."/>
            <person name="Han J."/>
            <person name="Chen A."/>
            <person name="Kyrpides N."/>
            <person name="Mavromatis K."/>
            <person name="Markowitz V."/>
            <person name="Palaniappan K."/>
            <person name="Ivanova N."/>
            <person name="Schaumberg A."/>
            <person name="Pati A."/>
            <person name="Liolios K."/>
            <person name="Nordberg H.P."/>
            <person name="Cantor M.N."/>
            <person name="Hua S.X."/>
            <person name="Woyke T."/>
        </authorList>
    </citation>
    <scope>NUCLEOTIDE SEQUENCE [LARGE SCALE GENOMIC DNA]</scope>
    <source>
        <strain evidence="1 2">DSM 14336</strain>
    </source>
</reference>
<dbReference type="PATRIC" id="fig|999552.6.peg.2166"/>
<organism evidence="1 2">
    <name type="scientific">Leisingera methylohalidivorans DSM 14336</name>
    <dbReference type="NCBI Taxonomy" id="999552"/>
    <lineage>
        <taxon>Bacteria</taxon>
        <taxon>Pseudomonadati</taxon>
        <taxon>Pseudomonadota</taxon>
        <taxon>Alphaproteobacteria</taxon>
        <taxon>Rhodobacterales</taxon>
        <taxon>Roseobacteraceae</taxon>
        <taxon>Leisingera</taxon>
    </lineage>
</organism>
<evidence type="ECO:0008006" key="3">
    <source>
        <dbReference type="Google" id="ProtNLM"/>
    </source>
</evidence>
<gene>
    <name evidence="1" type="ORF">METH_10855</name>
</gene>
<evidence type="ECO:0000313" key="2">
    <source>
        <dbReference type="Proteomes" id="UP000018780"/>
    </source>
</evidence>
<accession>V9VQT8</accession>
<dbReference type="AlphaFoldDB" id="V9VQT8"/>
<dbReference type="HOGENOM" id="CLU_2554103_0_0_5"/>
<protein>
    <recommendedName>
        <fullName evidence="3">DUF1127 domain-containing protein</fullName>
    </recommendedName>
</protein>
<dbReference type="OrthoDB" id="7728206at2"/>
<dbReference type="STRING" id="999552.METH_10855"/>
<sequence>MANSTQPAGSGNGHTSAHSSALSRFFWGVRTKTFATARSVVKTLETARMMSVLAAMNDQQLTQIGISRSDIPRYAEWLISDK</sequence>
<keyword evidence="2" id="KW-1185">Reference proteome</keyword>
<dbReference type="Proteomes" id="UP000018780">
    <property type="component" value="Chromosome"/>
</dbReference>